<proteinExistence type="inferred from homology"/>
<dbReference type="PANTHER" id="PTHR42913">
    <property type="entry name" value="APOPTOSIS-INDUCING FACTOR 1"/>
    <property type="match status" value="1"/>
</dbReference>
<dbReference type="PRINTS" id="PR00368">
    <property type="entry name" value="FADPNR"/>
</dbReference>
<reference evidence="8 9" key="1">
    <citation type="submission" date="2022-07" db="EMBL/GenBank/DDBJ databases">
        <title>Novel species in genus Arthrobacter.</title>
        <authorList>
            <person name="Liu Y."/>
        </authorList>
    </citation>
    <scope>NUCLEOTIDE SEQUENCE [LARGE SCALE GENOMIC DNA]</scope>
    <source>
        <strain evidence="9">zg-Y859</strain>
    </source>
</reference>
<dbReference type="PRINTS" id="PR00469">
    <property type="entry name" value="PNDRDTASEII"/>
</dbReference>
<feature type="domain" description="FAD/NAD(P)-binding" evidence="7">
    <location>
        <begin position="5"/>
        <end position="262"/>
    </location>
</feature>
<evidence type="ECO:0000256" key="1">
    <source>
        <dbReference type="ARBA" id="ARBA00001974"/>
    </source>
</evidence>
<evidence type="ECO:0000313" key="9">
    <source>
        <dbReference type="Proteomes" id="UP001206924"/>
    </source>
</evidence>
<comment type="similarity">
    <text evidence="2">Belongs to the NADH dehydrogenase family.</text>
</comment>
<keyword evidence="9" id="KW-1185">Reference proteome</keyword>
<accession>A0ABT1NQK6</accession>
<evidence type="ECO:0000256" key="2">
    <source>
        <dbReference type="ARBA" id="ARBA00005272"/>
    </source>
</evidence>
<dbReference type="InterPro" id="IPR036188">
    <property type="entry name" value="FAD/NAD-bd_sf"/>
</dbReference>
<dbReference type="SUPFAM" id="SSF51905">
    <property type="entry name" value="FAD/NAD(P)-binding domain"/>
    <property type="match status" value="2"/>
</dbReference>
<feature type="region of interest" description="Disordered" evidence="6">
    <location>
        <begin position="360"/>
        <end position="398"/>
    </location>
</feature>
<dbReference type="InterPro" id="IPR051169">
    <property type="entry name" value="NADH-Q_oxidoreductase"/>
</dbReference>
<dbReference type="Proteomes" id="UP001206924">
    <property type="component" value="Unassembled WGS sequence"/>
</dbReference>
<evidence type="ECO:0000313" key="8">
    <source>
        <dbReference type="EMBL" id="MCQ1950013.1"/>
    </source>
</evidence>
<gene>
    <name evidence="8" type="ORF">NNX28_08750</name>
</gene>
<dbReference type="RefSeq" id="WP_255865491.1">
    <property type="nucleotide sequence ID" value="NZ_CP104263.1"/>
</dbReference>
<dbReference type="InterPro" id="IPR023753">
    <property type="entry name" value="FAD/NAD-binding_dom"/>
</dbReference>
<keyword evidence="4" id="KW-0274">FAD</keyword>
<keyword evidence="3" id="KW-0285">Flavoprotein</keyword>
<evidence type="ECO:0000256" key="4">
    <source>
        <dbReference type="ARBA" id="ARBA00022827"/>
    </source>
</evidence>
<feature type="compositionally biased region" description="Pro residues" evidence="6">
    <location>
        <begin position="382"/>
        <end position="391"/>
    </location>
</feature>
<comment type="caution">
    <text evidence="8">The sequence shown here is derived from an EMBL/GenBank/DDBJ whole genome shotgun (WGS) entry which is preliminary data.</text>
</comment>
<comment type="cofactor">
    <cofactor evidence="1">
        <name>FAD</name>
        <dbReference type="ChEBI" id="CHEBI:57692"/>
    </cofactor>
</comment>
<protein>
    <submittedName>
        <fullName evidence="8">FAD-dependent oxidoreductase</fullName>
    </submittedName>
</protein>
<dbReference type="Gene3D" id="3.50.50.100">
    <property type="match status" value="1"/>
</dbReference>
<dbReference type="Pfam" id="PF07992">
    <property type="entry name" value="Pyr_redox_2"/>
    <property type="match status" value="1"/>
</dbReference>
<evidence type="ECO:0000256" key="6">
    <source>
        <dbReference type="SAM" id="MobiDB-lite"/>
    </source>
</evidence>
<evidence type="ECO:0000256" key="5">
    <source>
        <dbReference type="ARBA" id="ARBA00023002"/>
    </source>
</evidence>
<dbReference type="PANTHER" id="PTHR42913:SF3">
    <property type="entry name" value="64 KDA MITOCHONDRIAL NADH DEHYDROGENASE (EUROFUNG)"/>
    <property type="match status" value="1"/>
</dbReference>
<dbReference type="EMBL" id="JANFLP010000008">
    <property type="protein sequence ID" value="MCQ1950013.1"/>
    <property type="molecule type" value="Genomic_DNA"/>
</dbReference>
<evidence type="ECO:0000259" key="7">
    <source>
        <dbReference type="Pfam" id="PF07992"/>
    </source>
</evidence>
<sequence>MGTTAVILGGGYAGVMAANRLAASGRPGLDVVLVTPEPRFVERIRLHEYAAGARADATADFGSLLHPGVRRIPDRVVQIRANERTVQLADGTELGYDYLVYAVGSAAGTAPDGAVRIEHLEGAAAARSDLAVLPAGARVAVVGGGLTAVETAAETARSFGSLRVSLHSAGPVVPGLGTQTRRSVEKSLRRAGVELCSGTPVPAGGDVRAGLGADVVLWCAGFGVPDLAAASGLPVNDDGRLSLDPTLRVRGQDRIYGAGDAAVIDDPFYAYLRMCCAAAMPMGAEAAGNILRALDGKAEVRHDSGFRGLCISLGRSDGAVQFLSADDSPTRFHLHGRTAAVQKEIICRMTLRWIRGEATRSGAHTWPTGPQAGKATTAAPAPTTPPAPTAAPAPTTRS</sequence>
<name>A0ABT1NQK6_9MICC</name>
<organism evidence="8 9">
    <name type="scientific">Arthrobacter jinronghuae</name>
    <dbReference type="NCBI Taxonomy" id="2964609"/>
    <lineage>
        <taxon>Bacteria</taxon>
        <taxon>Bacillati</taxon>
        <taxon>Actinomycetota</taxon>
        <taxon>Actinomycetes</taxon>
        <taxon>Micrococcales</taxon>
        <taxon>Micrococcaceae</taxon>
        <taxon>Arthrobacter</taxon>
    </lineage>
</organism>
<evidence type="ECO:0000256" key="3">
    <source>
        <dbReference type="ARBA" id="ARBA00022630"/>
    </source>
</evidence>
<keyword evidence="5" id="KW-0560">Oxidoreductase</keyword>